<dbReference type="KEGG" id="tol:TOL_1331"/>
<accession>M5DQP8</accession>
<feature type="transmembrane region" description="Helical" evidence="1">
    <location>
        <begin position="7"/>
        <end position="30"/>
    </location>
</feature>
<proteinExistence type="predicted"/>
<protein>
    <submittedName>
        <fullName evidence="2">Uncharacterized protein</fullName>
    </submittedName>
</protein>
<name>M5DQP8_9GAMM</name>
<keyword evidence="3" id="KW-1185">Reference proteome</keyword>
<sequence>MNIAKIIVLVALSPIILIGGIAFGLIYGVIQAVNCLTSSVRNPSLKLELAKLPNTPK</sequence>
<keyword evidence="1" id="KW-1133">Transmembrane helix</keyword>
<dbReference type="EMBL" id="HF680312">
    <property type="protein sequence ID" value="CCU71756.1"/>
    <property type="molecule type" value="Genomic_DNA"/>
</dbReference>
<dbReference type="HOGENOM" id="CLU_2995164_0_0_6"/>
<keyword evidence="1" id="KW-0472">Membrane</keyword>
<evidence type="ECO:0000313" key="3">
    <source>
        <dbReference type="Proteomes" id="UP000011866"/>
    </source>
</evidence>
<keyword evidence="1" id="KW-0812">Transmembrane</keyword>
<dbReference type="Proteomes" id="UP000011866">
    <property type="component" value="Chromosome"/>
</dbReference>
<dbReference type="AlphaFoldDB" id="M5DQP8"/>
<gene>
    <name evidence="2" type="ORF">TOL_1331</name>
</gene>
<reference evidence="2 3" key="1">
    <citation type="journal article" date="2013" name="Genome Announc.">
        <title>Genome Sequence of Thalassolituus oleivorans MIL-1 (DSM 14913T).</title>
        <authorList>
            <person name="Golyshin P.N."/>
            <person name="Werner J."/>
            <person name="Chernikova T.N."/>
            <person name="Tran H."/>
            <person name="Ferrer M."/>
            <person name="Yakimov M.M."/>
            <person name="Teeling H."/>
            <person name="Golyshina O.V."/>
        </authorList>
    </citation>
    <scope>NUCLEOTIDE SEQUENCE [LARGE SCALE GENOMIC DNA]</scope>
    <source>
        <strain evidence="2 3">MIL-1</strain>
    </source>
</reference>
<evidence type="ECO:0000256" key="1">
    <source>
        <dbReference type="SAM" id="Phobius"/>
    </source>
</evidence>
<organism evidence="2 3">
    <name type="scientific">Thalassolituus oleivorans MIL-1</name>
    <dbReference type="NCBI Taxonomy" id="1298593"/>
    <lineage>
        <taxon>Bacteria</taxon>
        <taxon>Pseudomonadati</taxon>
        <taxon>Pseudomonadota</taxon>
        <taxon>Gammaproteobacteria</taxon>
        <taxon>Oceanospirillales</taxon>
        <taxon>Oceanospirillaceae</taxon>
        <taxon>Thalassolituus</taxon>
    </lineage>
</organism>
<evidence type="ECO:0000313" key="2">
    <source>
        <dbReference type="EMBL" id="CCU71756.1"/>
    </source>
</evidence>